<feature type="non-terminal residue" evidence="2">
    <location>
        <position position="1"/>
    </location>
</feature>
<name>A0A3M7H9I4_HORWE</name>
<comment type="caution">
    <text evidence="2">The sequence shown here is derived from an EMBL/GenBank/DDBJ whole genome shotgun (WGS) entry which is preliminary data.</text>
</comment>
<gene>
    <name evidence="2" type="ORF">D0860_04082</name>
</gene>
<accession>A0A3M7H9I4</accession>
<evidence type="ECO:0000313" key="2">
    <source>
        <dbReference type="EMBL" id="RMZ09757.1"/>
    </source>
</evidence>
<organism evidence="2 3">
    <name type="scientific">Hortaea werneckii</name>
    <name type="common">Black yeast</name>
    <name type="synonym">Cladosporium werneckii</name>
    <dbReference type="NCBI Taxonomy" id="91943"/>
    <lineage>
        <taxon>Eukaryota</taxon>
        <taxon>Fungi</taxon>
        <taxon>Dikarya</taxon>
        <taxon>Ascomycota</taxon>
        <taxon>Pezizomycotina</taxon>
        <taxon>Dothideomycetes</taxon>
        <taxon>Dothideomycetidae</taxon>
        <taxon>Mycosphaerellales</taxon>
        <taxon>Teratosphaeriaceae</taxon>
        <taxon>Hortaea</taxon>
    </lineage>
</organism>
<feature type="region of interest" description="Disordered" evidence="1">
    <location>
        <begin position="155"/>
        <end position="178"/>
    </location>
</feature>
<dbReference type="VEuPathDB" id="FungiDB:BTJ68_13665"/>
<dbReference type="EMBL" id="QWIS01000070">
    <property type="protein sequence ID" value="RMZ09757.1"/>
    <property type="molecule type" value="Genomic_DNA"/>
</dbReference>
<proteinExistence type="predicted"/>
<evidence type="ECO:0000256" key="1">
    <source>
        <dbReference type="SAM" id="MobiDB-lite"/>
    </source>
</evidence>
<sequence>DVDCNIFSDIPANADGIVDQINYLYRLGGNCGITPSCTRVSCSYDNSVYACSRTGGDTAPECARIADGASAILGRCTRGGKVWGNDAEHARLHIHTLLDILVHGSADALLDRMHELDVALADEGDGGAVAAGTGGSTHAVDVVVRVAGEVVVDDEADGGDVETAGGDVGGDEDAGGAGAEAREVVGAVGMLES</sequence>
<reference evidence="2 3" key="1">
    <citation type="journal article" date="2018" name="BMC Genomics">
        <title>Genomic evidence for intraspecific hybridization in a clonal and extremely halotolerant yeast.</title>
        <authorList>
            <person name="Gostincar C."/>
            <person name="Stajich J.E."/>
            <person name="Zupancic J."/>
            <person name="Zalar P."/>
            <person name="Gunde-Cimerman N."/>
        </authorList>
    </citation>
    <scope>NUCLEOTIDE SEQUENCE [LARGE SCALE GENOMIC DNA]</scope>
    <source>
        <strain evidence="2 3">EXF-562</strain>
    </source>
</reference>
<dbReference type="Proteomes" id="UP000280598">
    <property type="component" value="Unassembled WGS sequence"/>
</dbReference>
<dbReference type="AlphaFoldDB" id="A0A3M7H9I4"/>
<protein>
    <submittedName>
        <fullName evidence="2">Uncharacterized protein</fullName>
    </submittedName>
</protein>
<evidence type="ECO:0000313" key="3">
    <source>
        <dbReference type="Proteomes" id="UP000280598"/>
    </source>
</evidence>
<dbReference type="AntiFam" id="ANF00149">
    <property type="entry name" value="Shadow ORF (opposite cshA)"/>
</dbReference>